<protein>
    <submittedName>
        <fullName evidence="9">MotA/TolQ/ExbB proton channel family protein</fullName>
    </submittedName>
</protein>
<feature type="domain" description="MotA/TolQ/ExbB proton channel" evidence="8">
    <location>
        <begin position="116"/>
        <end position="215"/>
    </location>
</feature>
<evidence type="ECO:0000256" key="4">
    <source>
        <dbReference type="ARBA" id="ARBA00022989"/>
    </source>
</evidence>
<keyword evidence="6" id="KW-0653">Protein transport</keyword>
<sequence>MTSSNLLQTFLTYMTPSNPIAGVVMLFLLAIFALWLLLGLIRTLVLISNWRAVSKLSNVNLLTSFYEESRHEYIHGKKHEKAEAVFELFLKGNSVSKKSLIAEHVKTIFDAGIKGTQLEISSLLNYTNHRLFAGNALLKNILSIFIIVGLLGTLFGLADSLAQLSPMFSADTDIGQVKGGATIALKDLLGSLKSAFAPSILGVMFTIFGVFLYGVYISLFCNVLKDRLEHTTINVWIPQLYPTISHVKEIAKLAESIQNEGGDFNKNLHSANELLTSLGAATTQMKDTAAFFNGSFCERMDKFSKTFNKIVFDQQLFQNSIKGLYEQILKGAETTREHLSKSLSVQQGEIHDIVKVINAYEVLP</sequence>
<evidence type="ECO:0000259" key="8">
    <source>
        <dbReference type="Pfam" id="PF01618"/>
    </source>
</evidence>
<reference evidence="9 10" key="1">
    <citation type="journal article" date="2020" name="J Geophys Res Biogeosci">
        <title>Magnetotaxis as an Adaptation to Enable Bacterial Shuttling of Microbial Sulfur and Sulfur Cycling Across Aquatic Oxic#Anoxic Interfaces.</title>
        <authorList>
            <person name="Li J."/>
            <person name="Liu P."/>
            <person name="Wang J."/>
            <person name="Roberts A.P."/>
            <person name="Pan Y."/>
        </authorList>
    </citation>
    <scope>NUCLEOTIDE SEQUENCE [LARGE SCALE GENOMIC DNA]</scope>
    <source>
        <strain evidence="9 10">MYR-1_YQ</strain>
    </source>
</reference>
<evidence type="ECO:0000313" key="9">
    <source>
        <dbReference type="EMBL" id="MBV6341692.1"/>
    </source>
</evidence>
<feature type="transmembrane region" description="Helical" evidence="7">
    <location>
        <begin position="137"/>
        <end position="158"/>
    </location>
</feature>
<evidence type="ECO:0000256" key="6">
    <source>
        <dbReference type="RuleBase" id="RU004057"/>
    </source>
</evidence>
<dbReference type="Proteomes" id="UP001196980">
    <property type="component" value="Unassembled WGS sequence"/>
</dbReference>
<feature type="transmembrane region" description="Helical" evidence="7">
    <location>
        <begin position="20"/>
        <end position="41"/>
    </location>
</feature>
<keyword evidence="2" id="KW-1003">Cell membrane</keyword>
<dbReference type="RefSeq" id="WP_218252321.1">
    <property type="nucleotide sequence ID" value="NZ_JABXWD010000138.1"/>
</dbReference>
<keyword evidence="4 7" id="KW-1133">Transmembrane helix</keyword>
<keyword evidence="3 7" id="KW-0812">Transmembrane</keyword>
<dbReference type="EMBL" id="JABXWD010000138">
    <property type="protein sequence ID" value="MBV6341692.1"/>
    <property type="molecule type" value="Genomic_DNA"/>
</dbReference>
<evidence type="ECO:0000313" key="10">
    <source>
        <dbReference type="Proteomes" id="UP001196980"/>
    </source>
</evidence>
<evidence type="ECO:0000256" key="1">
    <source>
        <dbReference type="ARBA" id="ARBA00004651"/>
    </source>
</evidence>
<keyword evidence="6" id="KW-0813">Transport</keyword>
<evidence type="ECO:0000256" key="5">
    <source>
        <dbReference type="ARBA" id="ARBA00023136"/>
    </source>
</evidence>
<feature type="transmembrane region" description="Helical" evidence="7">
    <location>
        <begin position="195"/>
        <end position="219"/>
    </location>
</feature>
<dbReference type="Pfam" id="PF01618">
    <property type="entry name" value="MotA_ExbB"/>
    <property type="match status" value="1"/>
</dbReference>
<comment type="caution">
    <text evidence="9">The sequence shown here is derived from an EMBL/GenBank/DDBJ whole genome shotgun (WGS) entry which is preliminary data.</text>
</comment>
<comment type="subcellular location">
    <subcellularLocation>
        <location evidence="1">Cell membrane</location>
        <topology evidence="1">Multi-pass membrane protein</topology>
    </subcellularLocation>
    <subcellularLocation>
        <location evidence="6">Membrane</location>
        <topology evidence="6">Multi-pass membrane protein</topology>
    </subcellularLocation>
</comment>
<proteinExistence type="inferred from homology"/>
<dbReference type="InterPro" id="IPR002898">
    <property type="entry name" value="MotA_ExbB_proton_chnl"/>
</dbReference>
<comment type="similarity">
    <text evidence="6">Belongs to the exbB/tolQ family.</text>
</comment>
<keyword evidence="10" id="KW-1185">Reference proteome</keyword>
<keyword evidence="5 7" id="KW-0472">Membrane</keyword>
<name>A0ABS6RZ40_9BACT</name>
<evidence type="ECO:0000256" key="7">
    <source>
        <dbReference type="SAM" id="Phobius"/>
    </source>
</evidence>
<organism evidence="9 10">
    <name type="scientific">Candidatus Magnetobacterium casense</name>
    <dbReference type="NCBI Taxonomy" id="1455061"/>
    <lineage>
        <taxon>Bacteria</taxon>
        <taxon>Pseudomonadati</taxon>
        <taxon>Nitrospirota</taxon>
        <taxon>Thermodesulfovibrionia</taxon>
        <taxon>Thermodesulfovibrionales</taxon>
        <taxon>Candidatus Magnetobacteriaceae</taxon>
        <taxon>Candidatus Magnetobacterium</taxon>
    </lineage>
</organism>
<evidence type="ECO:0000256" key="2">
    <source>
        <dbReference type="ARBA" id="ARBA00022475"/>
    </source>
</evidence>
<gene>
    <name evidence="9" type="ORF">HWQ67_08845</name>
</gene>
<evidence type="ECO:0000256" key="3">
    <source>
        <dbReference type="ARBA" id="ARBA00022692"/>
    </source>
</evidence>
<accession>A0ABS6RZ40</accession>